<evidence type="ECO:0000313" key="3">
    <source>
        <dbReference type="Proteomes" id="UP000727456"/>
    </source>
</evidence>
<dbReference type="InterPro" id="IPR051207">
    <property type="entry name" value="ComplexI_NDUFA9_subunit"/>
</dbReference>
<evidence type="ECO:0000313" key="2">
    <source>
        <dbReference type="EMBL" id="NIJ09501.1"/>
    </source>
</evidence>
<protein>
    <submittedName>
        <fullName evidence="2">Uncharacterized protein YbjT (DUF2867 family)</fullName>
    </submittedName>
</protein>
<dbReference type="RefSeq" id="WP_167075193.1">
    <property type="nucleotide sequence ID" value="NZ_JAAOZC010000012.1"/>
</dbReference>
<keyword evidence="3" id="KW-1185">Reference proteome</keyword>
<organism evidence="2 3">
    <name type="scientific">Sphingomonas vulcanisoli</name>
    <dbReference type="NCBI Taxonomy" id="1658060"/>
    <lineage>
        <taxon>Bacteria</taxon>
        <taxon>Pseudomonadati</taxon>
        <taxon>Pseudomonadota</taxon>
        <taxon>Alphaproteobacteria</taxon>
        <taxon>Sphingomonadales</taxon>
        <taxon>Sphingomonadaceae</taxon>
        <taxon>Sphingomonas</taxon>
    </lineage>
</organism>
<dbReference type="Pfam" id="PF01370">
    <property type="entry name" value="Epimerase"/>
    <property type="match status" value="1"/>
</dbReference>
<proteinExistence type="predicted"/>
<dbReference type="Proteomes" id="UP000727456">
    <property type="component" value="Unassembled WGS sequence"/>
</dbReference>
<evidence type="ECO:0000259" key="1">
    <source>
        <dbReference type="Pfam" id="PF01370"/>
    </source>
</evidence>
<dbReference type="Gene3D" id="3.40.50.720">
    <property type="entry name" value="NAD(P)-binding Rossmann-like Domain"/>
    <property type="match status" value="1"/>
</dbReference>
<name>A0ABX0TVP0_9SPHN</name>
<dbReference type="InterPro" id="IPR036291">
    <property type="entry name" value="NAD(P)-bd_dom_sf"/>
</dbReference>
<dbReference type="SUPFAM" id="SSF51735">
    <property type="entry name" value="NAD(P)-binding Rossmann-fold domains"/>
    <property type="match status" value="1"/>
</dbReference>
<sequence>MKLAVTGGTGFVGGHLLDLAIARGHTLRALTRRPQPARDGIVWIEGALDRPESLAWLCEGTDAVIHIAGVINGDREAFHSGNVNGTENMVAAAEPAGVKRFVHVSSLAAREPQLSVYGWSKCQSEAPVRGFLGNWTIIRPPAIYGPGDREILGIFRAARFGVLPLPPAGHLSLLHVDDLCRLLLDCIYAPESHGKSYEPDDGVPGGWEYRAFARAIGEAIGRRVLPLPLPKALLGVGAGIDRLLRGQKAQLTPDRVAYFCHPDWTAHAERQPPASLWQAQIDSRTGLTQTAAWYRAQGWLGR</sequence>
<comment type="caution">
    <text evidence="2">The sequence shown here is derived from an EMBL/GenBank/DDBJ whole genome shotgun (WGS) entry which is preliminary data.</text>
</comment>
<accession>A0ABX0TVP0</accession>
<dbReference type="PANTHER" id="PTHR12126:SF11">
    <property type="entry name" value="NADH DEHYDROGENASE [UBIQUINONE] 1 ALPHA SUBCOMPLEX SUBUNIT 9, MITOCHONDRIAL"/>
    <property type="match status" value="1"/>
</dbReference>
<dbReference type="InterPro" id="IPR001509">
    <property type="entry name" value="Epimerase_deHydtase"/>
</dbReference>
<dbReference type="PANTHER" id="PTHR12126">
    <property type="entry name" value="NADH-UBIQUINONE OXIDOREDUCTASE 39 KDA SUBUNIT-RELATED"/>
    <property type="match status" value="1"/>
</dbReference>
<reference evidence="2 3" key="1">
    <citation type="submission" date="2020-03" db="EMBL/GenBank/DDBJ databases">
        <title>Genomic Encyclopedia of Type Strains, Phase III (KMG-III): the genomes of soil and plant-associated and newly described type strains.</title>
        <authorList>
            <person name="Whitman W."/>
        </authorList>
    </citation>
    <scope>NUCLEOTIDE SEQUENCE [LARGE SCALE GENOMIC DNA]</scope>
    <source>
        <strain evidence="2 3">CECT 8804</strain>
    </source>
</reference>
<feature type="domain" description="NAD-dependent epimerase/dehydratase" evidence="1">
    <location>
        <begin position="4"/>
        <end position="190"/>
    </location>
</feature>
<gene>
    <name evidence="2" type="ORF">FHS31_003134</name>
</gene>
<dbReference type="EMBL" id="JAAOZC010000012">
    <property type="protein sequence ID" value="NIJ09501.1"/>
    <property type="molecule type" value="Genomic_DNA"/>
</dbReference>